<accession>A0AA42BNL9</accession>
<dbReference type="EMBL" id="JANCLT010000002">
    <property type="protein sequence ID" value="MCP8967812.1"/>
    <property type="molecule type" value="Genomic_DNA"/>
</dbReference>
<dbReference type="RefSeq" id="WP_254757726.1">
    <property type="nucleotide sequence ID" value="NZ_JANCLT010000002.1"/>
</dbReference>
<gene>
    <name evidence="1" type="ORF">NK662_04575</name>
</gene>
<keyword evidence="2" id="KW-1185">Reference proteome</keyword>
<comment type="caution">
    <text evidence="1">The sequence shown here is derived from an EMBL/GenBank/DDBJ whole genome shotgun (WGS) entry which is preliminary data.</text>
</comment>
<sequence length="236" mass="25869">MKKDVRTAVIKQELVALRQVGEDCYEAKGKGIQVTAVRKQAKDGSLYVDLSGKGAKKYKAEILALLEEAGFAAQQPVLQLEISPHELGGYHVKGRNVSVTAAIKRGQTSADFGWEGYQLSGRGAEKHREEILAAIAAYREEQELHPLLVLPPSHPAQPGQQVRVIGNTMLGRQPNGKLDVTAEKEKYVGAVAEVKEIRHSLQQGTQYVLAFLQEELEEQQAAEGGHVFAKREVLPV</sequence>
<evidence type="ECO:0000313" key="1">
    <source>
        <dbReference type="EMBL" id="MCP8967812.1"/>
    </source>
</evidence>
<organism evidence="1 2">
    <name type="scientific">Ectobacillus ponti</name>
    <dbReference type="NCBI Taxonomy" id="2961894"/>
    <lineage>
        <taxon>Bacteria</taxon>
        <taxon>Bacillati</taxon>
        <taxon>Bacillota</taxon>
        <taxon>Bacilli</taxon>
        <taxon>Bacillales</taxon>
        <taxon>Bacillaceae</taxon>
        <taxon>Ectobacillus</taxon>
    </lineage>
</organism>
<dbReference type="AlphaFoldDB" id="A0AA42BNL9"/>
<name>A0AA42BNL9_9BACI</name>
<reference evidence="1" key="1">
    <citation type="submission" date="2022-07" db="EMBL/GenBank/DDBJ databases">
        <authorList>
            <person name="Li W.-J."/>
            <person name="Deng Q.-Q."/>
        </authorList>
    </citation>
    <scope>NUCLEOTIDE SEQUENCE</scope>
    <source>
        <strain evidence="1">SYSU M60031</strain>
    </source>
</reference>
<evidence type="ECO:0000313" key="2">
    <source>
        <dbReference type="Proteomes" id="UP001156102"/>
    </source>
</evidence>
<proteinExistence type="predicted"/>
<dbReference type="Proteomes" id="UP001156102">
    <property type="component" value="Unassembled WGS sequence"/>
</dbReference>
<protein>
    <submittedName>
        <fullName evidence="1">Uncharacterized protein</fullName>
    </submittedName>
</protein>